<dbReference type="GO" id="GO:0003725">
    <property type="term" value="F:double-stranded RNA binding"/>
    <property type="evidence" value="ECO:0007669"/>
    <property type="project" value="TreeGrafter"/>
</dbReference>
<dbReference type="PANTHER" id="PTHR10910">
    <property type="entry name" value="EUKARYOTE SPECIFIC DSRNA BINDING PROTEIN"/>
    <property type="match status" value="1"/>
</dbReference>
<dbReference type="EMBL" id="CAJOBA010048663">
    <property type="protein sequence ID" value="CAF4214984.1"/>
    <property type="molecule type" value="Genomic_DNA"/>
</dbReference>
<dbReference type="Proteomes" id="UP000681722">
    <property type="component" value="Unassembled WGS sequence"/>
</dbReference>
<sequence>KYRSWVQLDTEKSVPIADVYSSTASDAKRRAASRALEWLMKREPEHILRTKPLVANTEYDEMANTVGDFIKHIRSSESAPEILRSLDKQYYAAFVLKRTSKDTGKVVAFGIGNRCPDPDHVTEGGETLLDCHALTLARRALIQYLYGELHYCLQDSSVTKIRSIFEYADDSLTKFQIKKNVTLHLCLSDSPNGDARDYLPADTNSEMNSMQVVQMRTAGHAPEFSQPEHGSLKYKLSTGMDTIIADPIQRYAIMSCSDKILKWNVLGIQGALLSNIIEPFKISSITFLSGYKLEHTCRALCCRLQNASIETCMLSSYYTFVNYLGRMKYPLVPEKTIESNFSYSWSLAYQGEVIDAVRGKPVTGGMSLLSKLQLFIEYKSISHQLRRMVSIDSTYYIQKQAAKTYQQKKLAMKNYLERQKMGYWSFQKKHLEQFKIQSTVSGIVRNIMC</sequence>
<dbReference type="Proteomes" id="UP000677228">
    <property type="component" value="Unassembled WGS sequence"/>
</dbReference>
<feature type="non-terminal residue" evidence="3">
    <location>
        <position position="1"/>
    </location>
</feature>
<dbReference type="PROSITE" id="PS50141">
    <property type="entry name" value="A_DEAMIN_EDITASE"/>
    <property type="match status" value="1"/>
</dbReference>
<dbReference type="Proteomes" id="UP000663829">
    <property type="component" value="Unassembled WGS sequence"/>
</dbReference>
<evidence type="ECO:0000313" key="5">
    <source>
        <dbReference type="EMBL" id="CAF4377256.1"/>
    </source>
</evidence>
<evidence type="ECO:0000259" key="1">
    <source>
        <dbReference type="PROSITE" id="PS50141"/>
    </source>
</evidence>
<reference evidence="3" key="1">
    <citation type="submission" date="2021-02" db="EMBL/GenBank/DDBJ databases">
        <authorList>
            <person name="Nowell W R."/>
        </authorList>
    </citation>
    <scope>NUCLEOTIDE SEQUENCE</scope>
</reference>
<evidence type="ECO:0000313" key="2">
    <source>
        <dbReference type="EMBL" id="CAF1410882.1"/>
    </source>
</evidence>
<accession>A0A815UDA5</accession>
<comment type="caution">
    <text evidence="3">The sequence shown here is derived from an EMBL/GenBank/DDBJ whole genome shotgun (WGS) entry which is preliminary data.</text>
</comment>
<dbReference type="GO" id="GO:0008251">
    <property type="term" value="F:tRNA-specific adenosine deaminase activity"/>
    <property type="evidence" value="ECO:0007669"/>
    <property type="project" value="TreeGrafter"/>
</dbReference>
<dbReference type="GO" id="GO:0006382">
    <property type="term" value="P:adenosine to inosine editing"/>
    <property type="evidence" value="ECO:0007669"/>
    <property type="project" value="TreeGrafter"/>
</dbReference>
<dbReference type="GO" id="GO:0005730">
    <property type="term" value="C:nucleolus"/>
    <property type="evidence" value="ECO:0007669"/>
    <property type="project" value="TreeGrafter"/>
</dbReference>
<dbReference type="PANTHER" id="PTHR10910:SF145">
    <property type="entry name" value="DOUBLE-STRANDED RNA-SPECIFIC ADENOSINE DEAMINASE-LIKE"/>
    <property type="match status" value="1"/>
</dbReference>
<dbReference type="GO" id="GO:0005737">
    <property type="term" value="C:cytoplasm"/>
    <property type="evidence" value="ECO:0007669"/>
    <property type="project" value="TreeGrafter"/>
</dbReference>
<evidence type="ECO:0000313" key="4">
    <source>
        <dbReference type="EMBL" id="CAF4214984.1"/>
    </source>
</evidence>
<dbReference type="Proteomes" id="UP000682733">
    <property type="component" value="Unassembled WGS sequence"/>
</dbReference>
<dbReference type="OrthoDB" id="10268011at2759"/>
<organism evidence="3 6">
    <name type="scientific">Didymodactylos carnosus</name>
    <dbReference type="NCBI Taxonomy" id="1234261"/>
    <lineage>
        <taxon>Eukaryota</taxon>
        <taxon>Metazoa</taxon>
        <taxon>Spiralia</taxon>
        <taxon>Gnathifera</taxon>
        <taxon>Rotifera</taxon>
        <taxon>Eurotatoria</taxon>
        <taxon>Bdelloidea</taxon>
        <taxon>Philodinida</taxon>
        <taxon>Philodinidae</taxon>
        <taxon>Didymodactylos</taxon>
    </lineage>
</organism>
<proteinExistence type="predicted"/>
<dbReference type="InterPro" id="IPR002466">
    <property type="entry name" value="A_deamin"/>
</dbReference>
<keyword evidence="6" id="KW-1185">Reference proteome</keyword>
<dbReference type="EMBL" id="CAJOBC010089130">
    <property type="protein sequence ID" value="CAF4377256.1"/>
    <property type="molecule type" value="Genomic_DNA"/>
</dbReference>
<protein>
    <recommendedName>
        <fullName evidence="1">A to I editase domain-containing protein</fullName>
    </recommendedName>
</protein>
<name>A0A815UDA5_9BILA</name>
<dbReference type="GO" id="GO:0003726">
    <property type="term" value="F:double-stranded RNA adenosine deaminase activity"/>
    <property type="evidence" value="ECO:0007669"/>
    <property type="project" value="TreeGrafter"/>
</dbReference>
<feature type="domain" description="A to I editase" evidence="1">
    <location>
        <begin position="108"/>
        <end position="434"/>
    </location>
</feature>
<dbReference type="AlphaFoldDB" id="A0A815UDA5"/>
<dbReference type="Pfam" id="PF02137">
    <property type="entry name" value="A_deamin"/>
    <property type="match status" value="1"/>
</dbReference>
<dbReference type="EMBL" id="CAJNOQ010023582">
    <property type="protein sequence ID" value="CAF1517409.1"/>
    <property type="molecule type" value="Genomic_DNA"/>
</dbReference>
<evidence type="ECO:0000313" key="3">
    <source>
        <dbReference type="EMBL" id="CAF1517409.1"/>
    </source>
</evidence>
<gene>
    <name evidence="3" type="ORF">GPM918_LOCUS37396</name>
    <name evidence="2" type="ORF">OVA965_LOCUS33363</name>
    <name evidence="5" type="ORF">SRO942_LOCUS38161</name>
    <name evidence="4" type="ORF">TMI583_LOCUS34253</name>
</gene>
<evidence type="ECO:0000313" key="6">
    <source>
        <dbReference type="Proteomes" id="UP000663829"/>
    </source>
</evidence>
<dbReference type="GO" id="GO:0006396">
    <property type="term" value="P:RNA processing"/>
    <property type="evidence" value="ECO:0007669"/>
    <property type="project" value="InterPro"/>
</dbReference>
<dbReference type="EMBL" id="CAJNOK010026914">
    <property type="protein sequence ID" value="CAF1410882.1"/>
    <property type="molecule type" value="Genomic_DNA"/>
</dbReference>
<dbReference type="SMART" id="SM00552">
    <property type="entry name" value="ADEAMc"/>
    <property type="match status" value="1"/>
</dbReference>